<organism evidence="2 3">
    <name type="scientific">Pyrus ussuriensis x Pyrus communis</name>
    <dbReference type="NCBI Taxonomy" id="2448454"/>
    <lineage>
        <taxon>Eukaryota</taxon>
        <taxon>Viridiplantae</taxon>
        <taxon>Streptophyta</taxon>
        <taxon>Embryophyta</taxon>
        <taxon>Tracheophyta</taxon>
        <taxon>Spermatophyta</taxon>
        <taxon>Magnoliopsida</taxon>
        <taxon>eudicotyledons</taxon>
        <taxon>Gunneridae</taxon>
        <taxon>Pentapetalae</taxon>
        <taxon>rosids</taxon>
        <taxon>fabids</taxon>
        <taxon>Rosales</taxon>
        <taxon>Rosaceae</taxon>
        <taxon>Amygdaloideae</taxon>
        <taxon>Maleae</taxon>
        <taxon>Pyrus</taxon>
    </lineage>
</organism>
<gene>
    <name evidence="2" type="ORF">D8674_022834</name>
</gene>
<evidence type="ECO:0000313" key="3">
    <source>
        <dbReference type="Proteomes" id="UP000327157"/>
    </source>
</evidence>
<comment type="caution">
    <text evidence="2">The sequence shown here is derived from an EMBL/GenBank/DDBJ whole genome shotgun (WGS) entry which is preliminary data.</text>
</comment>
<reference evidence="2 3" key="3">
    <citation type="submission" date="2019-11" db="EMBL/GenBank/DDBJ databases">
        <title>A de novo genome assembly of a pear dwarfing rootstock.</title>
        <authorList>
            <person name="Wang F."/>
            <person name="Wang J."/>
            <person name="Li S."/>
            <person name="Zhang Y."/>
            <person name="Fang M."/>
            <person name="Ma L."/>
            <person name="Zhao Y."/>
            <person name="Jiang S."/>
        </authorList>
    </citation>
    <scope>NUCLEOTIDE SEQUENCE [LARGE SCALE GENOMIC DNA]</scope>
    <source>
        <strain evidence="2">S2</strain>
        <tissue evidence="2">Leaf</tissue>
    </source>
</reference>
<name>A0A5N5GKZ8_9ROSA</name>
<accession>A0A5N5GKZ8</accession>
<dbReference type="Proteomes" id="UP000327157">
    <property type="component" value="Chromosome 3"/>
</dbReference>
<evidence type="ECO:0000256" key="1">
    <source>
        <dbReference type="SAM" id="SignalP"/>
    </source>
</evidence>
<proteinExistence type="predicted"/>
<protein>
    <recommendedName>
        <fullName evidence="4">Desiccation-related protein PCC13-62-like</fullName>
    </recommendedName>
</protein>
<sequence length="335" mass="37174">MKAMHMATSSISYFTTAFVLLLALEYLGLDQLVIGSTTSCARNRCRPVRANDTDLIQFALNLEYLETELFLNAALGRGLDYINPNLTLGGPPPIGAQKANLDPLVRSIIEEFGYQEVGHVRAIITRLGGFPRPQLDLSRENFARLMDAAVGYPLNPPFNIYASSINFLLGSYCIPHVGLNGYVGTIPNLTRPDNRRLVASLMGVEAGQDAVIRALLYKFAFLKVYPYELTVADFTNHISWLRNELGRCGNKDEGIIVPETLGAENRTWSNVLSADWESLTYARTQPEILRIVYATGNESWPGGFFPRGANGNIAMRFLKNNIIADQNNLQEATKH</sequence>
<dbReference type="AlphaFoldDB" id="A0A5N5GKZ8"/>
<keyword evidence="1" id="KW-0732">Signal</keyword>
<dbReference type="OrthoDB" id="1001765at2759"/>
<dbReference type="EMBL" id="SMOL01000402">
    <property type="protein sequence ID" value="KAB2616246.1"/>
    <property type="molecule type" value="Genomic_DNA"/>
</dbReference>
<dbReference type="PANTHER" id="PTHR31694:SF26">
    <property type="entry name" value="OS05G0151100 PROTEIN"/>
    <property type="match status" value="1"/>
</dbReference>
<evidence type="ECO:0000313" key="2">
    <source>
        <dbReference type="EMBL" id="KAB2616246.1"/>
    </source>
</evidence>
<feature type="signal peptide" evidence="1">
    <location>
        <begin position="1"/>
        <end position="30"/>
    </location>
</feature>
<dbReference type="InterPro" id="IPR052965">
    <property type="entry name" value="Pigment-catalase-like"/>
</dbReference>
<dbReference type="PANTHER" id="PTHR31694">
    <property type="entry name" value="DESICCATION-LIKE PROTEIN"/>
    <property type="match status" value="1"/>
</dbReference>
<evidence type="ECO:0008006" key="4">
    <source>
        <dbReference type="Google" id="ProtNLM"/>
    </source>
</evidence>
<feature type="chain" id="PRO_5024429371" description="Desiccation-related protein PCC13-62-like" evidence="1">
    <location>
        <begin position="31"/>
        <end position="335"/>
    </location>
</feature>
<reference evidence="3" key="2">
    <citation type="submission" date="2019-10" db="EMBL/GenBank/DDBJ databases">
        <title>A de novo genome assembly of a pear dwarfing rootstock.</title>
        <authorList>
            <person name="Wang F."/>
            <person name="Wang J."/>
            <person name="Li S."/>
            <person name="Zhang Y."/>
            <person name="Fang M."/>
            <person name="Ma L."/>
            <person name="Zhao Y."/>
            <person name="Jiang S."/>
        </authorList>
    </citation>
    <scope>NUCLEOTIDE SEQUENCE [LARGE SCALE GENOMIC DNA]</scope>
</reference>
<dbReference type="Pfam" id="PF13668">
    <property type="entry name" value="Ferritin_2"/>
    <property type="match status" value="1"/>
</dbReference>
<keyword evidence="3" id="KW-1185">Reference proteome</keyword>
<reference evidence="2 3" key="1">
    <citation type="submission" date="2019-09" db="EMBL/GenBank/DDBJ databases">
        <authorList>
            <person name="Ou C."/>
        </authorList>
    </citation>
    <scope>NUCLEOTIDE SEQUENCE [LARGE SCALE GENOMIC DNA]</scope>
    <source>
        <strain evidence="2">S2</strain>
        <tissue evidence="2">Leaf</tissue>
    </source>
</reference>